<dbReference type="RefSeq" id="WP_430540865.1">
    <property type="nucleotide sequence ID" value="NZ_JAQPOK010000011.1"/>
</dbReference>
<proteinExistence type="predicted"/>
<evidence type="ECO:0000313" key="3">
    <source>
        <dbReference type="Proteomes" id="UP001231370"/>
    </source>
</evidence>
<feature type="transmembrane region" description="Helical" evidence="1">
    <location>
        <begin position="121"/>
        <end position="140"/>
    </location>
</feature>
<keyword evidence="1" id="KW-0472">Membrane</keyword>
<dbReference type="Pfam" id="PF13301">
    <property type="entry name" value="DUF4079"/>
    <property type="match status" value="1"/>
</dbReference>
<feature type="transmembrane region" description="Helical" evidence="1">
    <location>
        <begin position="92"/>
        <end position="109"/>
    </location>
</feature>
<feature type="transmembrane region" description="Helical" evidence="1">
    <location>
        <begin position="59"/>
        <end position="80"/>
    </location>
</feature>
<keyword evidence="1" id="KW-1133">Transmembrane helix</keyword>
<dbReference type="InterPro" id="IPR025067">
    <property type="entry name" value="DUF4079"/>
</dbReference>
<keyword evidence="3" id="KW-1185">Reference proteome</keyword>
<evidence type="ECO:0000256" key="1">
    <source>
        <dbReference type="SAM" id="Phobius"/>
    </source>
</evidence>
<reference evidence="2 3" key="1">
    <citation type="submission" date="2023-01" db="EMBL/GenBank/DDBJ databases">
        <title>Novel diversity within Roseofilum (Cyanobacteria; Desertifilaceae) from marine benthic mats with descriptions of four novel species.</title>
        <authorList>
            <person name="Wang Y."/>
            <person name="Berthold D.E."/>
            <person name="Hu J."/>
            <person name="Lefler F.W."/>
            <person name="Laughinghouse H.D. IV."/>
        </authorList>
    </citation>
    <scope>NUCLEOTIDE SEQUENCE [LARGE SCALE GENOMIC DNA]</scope>
    <source>
        <strain evidence="2 3">BLCC-M91</strain>
    </source>
</reference>
<keyword evidence="1" id="KW-0812">Transmembrane</keyword>
<feature type="transmembrane region" description="Helical" evidence="1">
    <location>
        <begin position="152"/>
        <end position="173"/>
    </location>
</feature>
<feature type="transmembrane region" description="Helical" evidence="1">
    <location>
        <begin position="185"/>
        <end position="203"/>
    </location>
</feature>
<comment type="caution">
    <text evidence="2">The sequence shown here is derived from an EMBL/GenBank/DDBJ whole genome shotgun (WGS) entry which is preliminary data.</text>
</comment>
<gene>
    <name evidence="2" type="ORF">PJF56_01640</name>
</gene>
<name>A0ABT7BEF8_9CYAN</name>
<feature type="transmembrane region" description="Helical" evidence="1">
    <location>
        <begin position="6"/>
        <end position="31"/>
    </location>
</feature>
<dbReference type="EMBL" id="JAQPOK010000011">
    <property type="protein sequence ID" value="MDJ1177556.1"/>
    <property type="molecule type" value="Genomic_DNA"/>
</dbReference>
<dbReference type="Proteomes" id="UP001231370">
    <property type="component" value="Unassembled WGS sequence"/>
</dbReference>
<organism evidence="2 3">
    <name type="scientific">Roseofilum halophilum BLCC-M91</name>
    <dbReference type="NCBI Taxonomy" id="3022259"/>
    <lineage>
        <taxon>Bacteria</taxon>
        <taxon>Bacillati</taxon>
        <taxon>Cyanobacteriota</taxon>
        <taxon>Cyanophyceae</taxon>
        <taxon>Desertifilales</taxon>
        <taxon>Desertifilaceae</taxon>
        <taxon>Roseofilum</taxon>
        <taxon>Roseofilum halophilum</taxon>
    </lineage>
</organism>
<sequence length="234" mass="26167">MDTKDLLALLHPTLAVVLVYPLIGIVVHFAWQTRQRRLQTAAGEKSKIPPMVGPDHVRIGQWLTGSVVGISLVALAYVLFIDKPRSSAIEGILLALLFAATIASLVFLFRVSKRGSKLWRGVFATGAGMGLVVISAQEGVFRRTYEWYISHYYYGIAAALLMIFSLAIVQDIYRDRSHKWRMAHIILNCVAVLLFLGQGFTGSRDLLELPLDWQKPYVYQCSWSAKTCPQLGDK</sequence>
<evidence type="ECO:0000313" key="2">
    <source>
        <dbReference type="EMBL" id="MDJ1177556.1"/>
    </source>
</evidence>
<accession>A0ABT7BEF8</accession>
<protein>
    <submittedName>
        <fullName evidence="2">DUF4079 domain-containing protein</fullName>
    </submittedName>
</protein>